<feature type="transmembrane region" description="Helical" evidence="1">
    <location>
        <begin position="12"/>
        <end position="32"/>
    </location>
</feature>
<dbReference type="AlphaFoldDB" id="A0A2N0QAS8"/>
<name>A0A2N0QAS8_9GLOM</name>
<gene>
    <name evidence="2" type="ORF">RhiirA5_182924</name>
</gene>
<comment type="caution">
    <text evidence="2">The sequence shown here is derived from an EMBL/GenBank/DDBJ whole genome shotgun (WGS) entry which is preliminary data.</text>
</comment>
<accession>A0A2N0QAS8</accession>
<dbReference type="EMBL" id="LLXJ01000058">
    <property type="protein sequence ID" value="PKC16174.1"/>
    <property type="molecule type" value="Genomic_DNA"/>
</dbReference>
<proteinExistence type="predicted"/>
<sequence>MHYIKLKKNLRTPLESLSIIAYIYHIFFALLYHRIFRSSFIDNIQYKDLRYDSHSRRYKVTKKYHQAQTDKNIKHRWIKPLSTYR</sequence>
<evidence type="ECO:0000313" key="3">
    <source>
        <dbReference type="Proteomes" id="UP000232722"/>
    </source>
</evidence>
<evidence type="ECO:0000313" key="2">
    <source>
        <dbReference type="EMBL" id="PKC16174.1"/>
    </source>
</evidence>
<evidence type="ECO:0000256" key="1">
    <source>
        <dbReference type="SAM" id="Phobius"/>
    </source>
</evidence>
<reference evidence="2 3" key="1">
    <citation type="submission" date="2016-04" db="EMBL/GenBank/DDBJ databases">
        <title>Genome analyses suggest a sexual origin of heterokaryosis in a supposedly ancient asexual fungus.</title>
        <authorList>
            <person name="Ropars J."/>
            <person name="Sedzielewska K."/>
            <person name="Noel J."/>
            <person name="Charron P."/>
            <person name="Farinelli L."/>
            <person name="Marton T."/>
            <person name="Kruger M."/>
            <person name="Pelin A."/>
            <person name="Brachmann A."/>
            <person name="Corradi N."/>
        </authorList>
    </citation>
    <scope>NUCLEOTIDE SEQUENCE [LARGE SCALE GENOMIC DNA]</scope>
    <source>
        <strain evidence="2 3">A5</strain>
    </source>
</reference>
<keyword evidence="1" id="KW-0472">Membrane</keyword>
<reference evidence="2 3" key="2">
    <citation type="submission" date="2017-09" db="EMBL/GenBank/DDBJ databases">
        <title>Extensive intraspecific genome diversity in a model arbuscular mycorrhizal fungus.</title>
        <authorList>
            <person name="Chen E.C."/>
            <person name="Morin E."/>
            <person name="Beaudet D."/>
            <person name="Noel J."/>
            <person name="Ndikumana S."/>
            <person name="Charron P."/>
            <person name="St-Onge C."/>
            <person name="Giorgi J."/>
            <person name="Grigoriev I.V."/>
            <person name="Roux C."/>
            <person name="Martin F.M."/>
            <person name="Corradi N."/>
        </authorList>
    </citation>
    <scope>NUCLEOTIDE SEQUENCE [LARGE SCALE GENOMIC DNA]</scope>
    <source>
        <strain evidence="2 3">A5</strain>
    </source>
</reference>
<protein>
    <submittedName>
        <fullName evidence="2">Uncharacterized protein</fullName>
    </submittedName>
</protein>
<keyword evidence="1" id="KW-1133">Transmembrane helix</keyword>
<dbReference type="Proteomes" id="UP000232722">
    <property type="component" value="Unassembled WGS sequence"/>
</dbReference>
<organism evidence="2 3">
    <name type="scientific">Rhizophagus irregularis</name>
    <dbReference type="NCBI Taxonomy" id="588596"/>
    <lineage>
        <taxon>Eukaryota</taxon>
        <taxon>Fungi</taxon>
        <taxon>Fungi incertae sedis</taxon>
        <taxon>Mucoromycota</taxon>
        <taxon>Glomeromycotina</taxon>
        <taxon>Glomeromycetes</taxon>
        <taxon>Glomerales</taxon>
        <taxon>Glomeraceae</taxon>
        <taxon>Rhizophagus</taxon>
    </lineage>
</organism>
<keyword evidence="1" id="KW-0812">Transmembrane</keyword>